<dbReference type="AlphaFoldDB" id="A0A6C0SU39"/>
<evidence type="ECO:0000256" key="5">
    <source>
        <dbReference type="ARBA" id="ARBA00022989"/>
    </source>
</evidence>
<dbReference type="InterPro" id="IPR001694">
    <property type="entry name" value="NADH_UbQ_OxRdtase_su1/FPO"/>
</dbReference>
<dbReference type="GO" id="GO:0009060">
    <property type="term" value="P:aerobic respiration"/>
    <property type="evidence" value="ECO:0007669"/>
    <property type="project" value="TreeGrafter"/>
</dbReference>
<feature type="transmembrane region" description="Helical" evidence="9">
    <location>
        <begin position="158"/>
        <end position="180"/>
    </location>
</feature>
<name>A0A6C0SU39_HORCA</name>
<sequence length="278" mass="34185">MLILFTIIWVPFLIFFERRILGVLQLRYGLFIYFFNAFFVFISDFLKILGKYNHFFFSYNFFLLYLWSIFFLFITILILIIFPFNCYEIVIYFFFPLFFLVCMSFIPFPFSLFIYFSNSIFSFIGNIRSILLLISYELVFDFWILIIFIILFQYNVVVYSNLLLLPVCFVLYITFLCDASRVPFDLIEGESELVSGFNTELAFLWFLIVFFAEYIIFFFFIVFTWFLFNIPLSIVLFLYLFTRALLVRFFFTFIIYLFWFYYLFFLTFYFFFILIIII</sequence>
<comment type="catalytic activity">
    <reaction evidence="8">
        <text>a ubiquinone + NADH + 5 H(+)(in) = a ubiquinol + NAD(+) + 4 H(+)(out)</text>
        <dbReference type="Rhea" id="RHEA:29091"/>
        <dbReference type="Rhea" id="RHEA-COMP:9565"/>
        <dbReference type="Rhea" id="RHEA-COMP:9566"/>
        <dbReference type="ChEBI" id="CHEBI:15378"/>
        <dbReference type="ChEBI" id="CHEBI:16389"/>
        <dbReference type="ChEBI" id="CHEBI:17976"/>
        <dbReference type="ChEBI" id="CHEBI:57540"/>
        <dbReference type="ChEBI" id="CHEBI:57945"/>
        <dbReference type="EC" id="7.1.1.2"/>
    </reaction>
</comment>
<dbReference type="GO" id="GO:0005743">
    <property type="term" value="C:mitochondrial inner membrane"/>
    <property type="evidence" value="ECO:0007669"/>
    <property type="project" value="UniProtKB-SubCell"/>
</dbReference>
<dbReference type="RefSeq" id="YP_009726870.1">
    <property type="nucleotide sequence ID" value="NC_045864.1"/>
</dbReference>
<comment type="similarity">
    <text evidence="2 7">Belongs to the complex I subunit 1 family.</text>
</comment>
<evidence type="ECO:0000256" key="7">
    <source>
        <dbReference type="RuleBase" id="RU000471"/>
    </source>
</evidence>
<evidence type="ECO:0000256" key="9">
    <source>
        <dbReference type="SAM" id="Phobius"/>
    </source>
</evidence>
<dbReference type="GO" id="GO:0003954">
    <property type="term" value="F:NADH dehydrogenase activity"/>
    <property type="evidence" value="ECO:0007669"/>
    <property type="project" value="TreeGrafter"/>
</dbReference>
<organism evidence="11">
    <name type="scientific">Hormiphora californensis</name>
    <name type="common">Sea gooseberry</name>
    <dbReference type="NCBI Taxonomy" id="1403702"/>
    <lineage>
        <taxon>Eukaryota</taxon>
        <taxon>Metazoa</taxon>
        <taxon>Ctenophora</taxon>
        <taxon>Tentaculata</taxon>
        <taxon>Cydippida</taxon>
        <taxon>Pleurobrachiidae</taxon>
        <taxon>Hormiphora</taxon>
    </lineage>
</organism>
<gene>
    <name evidence="11" type="primary">ND1</name>
</gene>
<dbReference type="GeneID" id="43962108"/>
<feature type="transmembrane region" description="Helical" evidence="9">
    <location>
        <begin position="129"/>
        <end position="152"/>
    </location>
</feature>
<feature type="transmembrane region" description="Helical" evidence="9">
    <location>
        <begin position="234"/>
        <end position="251"/>
    </location>
</feature>
<dbReference type="InterPro" id="IPR018086">
    <property type="entry name" value="NADH_UbQ_OxRdtase_su1_CS"/>
</dbReference>
<dbReference type="PROSITE" id="PS00668">
    <property type="entry name" value="COMPLEX1_ND1_2"/>
    <property type="match status" value="1"/>
</dbReference>
<evidence type="ECO:0000256" key="3">
    <source>
        <dbReference type="ARBA" id="ARBA00021009"/>
    </source>
</evidence>
<comment type="subcellular location">
    <subcellularLocation>
        <location evidence="1">Membrane</location>
        <topology evidence="1">Multi-pass membrane protein</topology>
    </subcellularLocation>
    <subcellularLocation>
        <location evidence="7">Mitochondrion inner membrane</location>
        <topology evidence="7">Multi-pass membrane protein</topology>
    </subcellularLocation>
</comment>
<dbReference type="Pfam" id="PF00146">
    <property type="entry name" value="NADHdh"/>
    <property type="match status" value="1"/>
</dbReference>
<dbReference type="GO" id="GO:0008137">
    <property type="term" value="F:NADH dehydrogenase (ubiquinone) activity"/>
    <property type="evidence" value="ECO:0007669"/>
    <property type="project" value="UniProtKB-EC"/>
</dbReference>
<geneLocation type="mitochondrion" evidence="11"/>
<evidence type="ECO:0000256" key="8">
    <source>
        <dbReference type="RuleBase" id="RU000473"/>
    </source>
</evidence>
<proteinExistence type="inferred from homology"/>
<evidence type="ECO:0000256" key="1">
    <source>
        <dbReference type="ARBA" id="ARBA00004141"/>
    </source>
</evidence>
<keyword evidence="8 11" id="KW-0496">Mitochondrion</keyword>
<evidence type="ECO:0000256" key="4">
    <source>
        <dbReference type="ARBA" id="ARBA00022692"/>
    </source>
</evidence>
<protein>
    <recommendedName>
        <fullName evidence="3 8">NADH-ubiquinone oxidoreductase chain 1</fullName>
        <ecNumber evidence="8">7.1.1.2</ecNumber>
    </recommendedName>
</protein>
<evidence type="ECO:0000313" key="11">
    <source>
        <dbReference type="EMBL" id="QIA92704.1"/>
    </source>
</evidence>
<keyword evidence="4 7" id="KW-0812">Transmembrane</keyword>
<accession>A0A6C0SU39</accession>
<dbReference type="PANTHER" id="PTHR11432">
    <property type="entry name" value="NADH DEHYDROGENASE SUBUNIT 1"/>
    <property type="match status" value="1"/>
</dbReference>
<dbReference type="CTD" id="4535"/>
<feature type="transmembrane region" description="Helical" evidence="9">
    <location>
        <begin position="61"/>
        <end position="84"/>
    </location>
</feature>
<feature type="transmembrane region" description="Helical" evidence="9">
    <location>
        <begin position="90"/>
        <end position="117"/>
    </location>
</feature>
<keyword evidence="6 9" id="KW-0472">Membrane</keyword>
<dbReference type="EMBL" id="MN544301">
    <property type="protein sequence ID" value="QIA92704.1"/>
    <property type="molecule type" value="Genomic_DNA"/>
</dbReference>
<feature type="transmembrane region" description="Helical" evidence="9">
    <location>
        <begin position="201"/>
        <end position="228"/>
    </location>
</feature>
<feature type="transmembrane region" description="Helical" evidence="9">
    <location>
        <begin position="28"/>
        <end position="49"/>
    </location>
</feature>
<evidence type="ECO:0000256" key="2">
    <source>
        <dbReference type="ARBA" id="ARBA00010535"/>
    </source>
</evidence>
<feature type="transmembrane region" description="Helical" evidence="9">
    <location>
        <begin position="258"/>
        <end position="277"/>
    </location>
</feature>
<keyword evidence="5 9" id="KW-1133">Transmembrane helix</keyword>
<keyword evidence="8" id="KW-0830">Ubiquinone</keyword>
<dbReference type="EC" id="7.1.1.2" evidence="8"/>
<dbReference type="EMBL" id="MN544300">
    <property type="protein sequence ID" value="QIA92690.1"/>
    <property type="molecule type" value="Genomic_DNA"/>
</dbReference>
<evidence type="ECO:0000256" key="6">
    <source>
        <dbReference type="ARBA" id="ARBA00023136"/>
    </source>
</evidence>
<keyword evidence="7" id="KW-0520">NAD</keyword>
<evidence type="ECO:0000313" key="10">
    <source>
        <dbReference type="EMBL" id="QIA92690.1"/>
    </source>
</evidence>
<dbReference type="PANTHER" id="PTHR11432:SF3">
    <property type="entry name" value="NADH-UBIQUINONE OXIDOREDUCTASE CHAIN 1"/>
    <property type="match status" value="1"/>
</dbReference>
<reference evidence="11" key="1">
    <citation type="submission" date="2019-10" db="EMBL/GenBank/DDBJ databases">
        <authorList>
            <person name="Schultz D.T."/>
            <person name="Haddock S.H.D."/>
        </authorList>
    </citation>
    <scope>NUCLEOTIDE SEQUENCE</scope>
    <source>
        <strain evidence="10">Hc1</strain>
        <strain evidence="11">Hc2</strain>
    </source>
</reference>